<dbReference type="Proteomes" id="UP000193285">
    <property type="component" value="Unassembled WGS sequence"/>
</dbReference>
<evidence type="ECO:0000313" key="2">
    <source>
        <dbReference type="EMBL" id="ORW41678.1"/>
    </source>
</evidence>
<keyword evidence="1" id="KW-1133">Transmembrane helix</keyword>
<evidence type="ECO:0000313" key="3">
    <source>
        <dbReference type="Proteomes" id="UP000193285"/>
    </source>
</evidence>
<feature type="transmembrane region" description="Helical" evidence="1">
    <location>
        <begin position="34"/>
        <end position="57"/>
    </location>
</feature>
<evidence type="ECO:0000256" key="1">
    <source>
        <dbReference type="SAM" id="Phobius"/>
    </source>
</evidence>
<comment type="caution">
    <text evidence="2">The sequence shown here is derived from an EMBL/GenBank/DDBJ whole genome shotgun (WGS) entry which is preliminary data.</text>
</comment>
<keyword evidence="1" id="KW-0472">Membrane</keyword>
<organism evidence="2 3">
    <name type="scientific">Mycobacterium paraense</name>
    <dbReference type="NCBI Taxonomy" id="767916"/>
    <lineage>
        <taxon>Bacteria</taxon>
        <taxon>Bacillati</taxon>
        <taxon>Actinomycetota</taxon>
        <taxon>Actinomycetes</taxon>
        <taxon>Mycobacteriales</taxon>
        <taxon>Mycobacteriaceae</taxon>
        <taxon>Mycobacterium</taxon>
        <taxon>Mycobacterium simiae complex</taxon>
    </lineage>
</organism>
<gene>
    <name evidence="2" type="ORF">AWB90_20510</name>
</gene>
<dbReference type="AlphaFoldDB" id="A0A1X2A6A4"/>
<dbReference type="EMBL" id="LQPN01000063">
    <property type="protein sequence ID" value="ORW41678.1"/>
    <property type="molecule type" value="Genomic_DNA"/>
</dbReference>
<dbReference type="RefSeq" id="WP_172405563.1">
    <property type="nucleotide sequence ID" value="NZ_LQPN01000063.1"/>
</dbReference>
<proteinExistence type="predicted"/>
<accession>A0A1X2A6A4</accession>
<sequence length="59" mass="5981">MAGSAMTMAGNAANASAKAPTAQRVRIRPDRLDLILAAPAAIASVMSVLLPCASVPARY</sequence>
<reference evidence="2 3" key="1">
    <citation type="journal article" date="2015" name="Emerg. Microbes Infect.">
        <title>Characterization of 17 strains belonging to the Mycobacterium simiae complex and description of Mycobacterium paraense sp. nov.</title>
        <authorList>
            <person name="Fusco da Costa A.R."/>
            <person name="Fedrizzi T."/>
            <person name="Lopes M.L."/>
            <person name="Pecorari M."/>
            <person name="Oliveira da Costa W.L."/>
            <person name="Giacobazzi E."/>
            <person name="da Costa Bahia J.R."/>
            <person name="De Sanctis V."/>
            <person name="Batista Lima K.V."/>
            <person name="Bertorelli R."/>
            <person name="Grottola A."/>
            <person name="Fabio A."/>
            <person name="Mariottini A."/>
            <person name="Ferretti P."/>
            <person name="Di Leva F."/>
            <person name="Fregni Serpini G."/>
            <person name="Tagliazucchi S."/>
            <person name="Rumpianesi F."/>
            <person name="Jousson O."/>
            <person name="Segata N."/>
            <person name="Tortoli E."/>
        </authorList>
    </citation>
    <scope>NUCLEOTIDE SEQUENCE [LARGE SCALE GENOMIC DNA]</scope>
    <source>
        <strain evidence="2 3">IEC33</strain>
    </source>
</reference>
<protein>
    <submittedName>
        <fullName evidence="2">Uncharacterized protein</fullName>
    </submittedName>
</protein>
<name>A0A1X2A6A4_9MYCO</name>
<keyword evidence="1" id="KW-0812">Transmembrane</keyword>